<dbReference type="Pfam" id="PF00931">
    <property type="entry name" value="NB-ARC"/>
    <property type="match status" value="1"/>
</dbReference>
<accession>A0A6P6S536</accession>
<dbReference type="Gene3D" id="3.40.50.300">
    <property type="entry name" value="P-loop containing nucleotide triphosphate hydrolases"/>
    <property type="match status" value="1"/>
</dbReference>
<dbReference type="FunFam" id="1.10.10.10:FF:000322">
    <property type="entry name" value="Probable disease resistance protein At1g63360"/>
    <property type="match status" value="1"/>
</dbReference>
<evidence type="ECO:0000259" key="14">
    <source>
        <dbReference type="Pfam" id="PF12061"/>
    </source>
</evidence>
<dbReference type="AlphaFoldDB" id="A0A6P6S536"/>
<keyword evidence="12" id="KW-0175">Coiled coil</keyword>
<dbReference type="InterPro" id="IPR036388">
    <property type="entry name" value="WH-like_DNA-bd_sf"/>
</dbReference>
<dbReference type="SUPFAM" id="SSF52540">
    <property type="entry name" value="P-loop containing nucleoside triphosphate hydrolases"/>
    <property type="match status" value="1"/>
</dbReference>
<keyword evidence="9" id="KW-0547">Nucleotide-binding</keyword>
<dbReference type="Gene3D" id="1.10.10.10">
    <property type="entry name" value="Winged helix-like DNA-binding domain superfamily/Winged helix DNA-binding domain"/>
    <property type="match status" value="1"/>
</dbReference>
<dbReference type="SUPFAM" id="SSF52058">
    <property type="entry name" value="L domain-like"/>
    <property type="match status" value="1"/>
</dbReference>
<dbReference type="GO" id="GO:0005737">
    <property type="term" value="C:cytoplasm"/>
    <property type="evidence" value="ECO:0007669"/>
    <property type="project" value="UniProtKB-SubCell"/>
</dbReference>
<gene>
    <name evidence="18" type="primary">LOC113687512</name>
</gene>
<dbReference type="Pfam" id="PF12061">
    <property type="entry name" value="NB-LRR"/>
    <property type="match status" value="1"/>
</dbReference>
<evidence type="ECO:0000256" key="5">
    <source>
        <dbReference type="ARBA" id="ARBA00022490"/>
    </source>
</evidence>
<dbReference type="Gene3D" id="1.10.8.430">
    <property type="entry name" value="Helical domain of apoptotic protease-activating factors"/>
    <property type="match status" value="1"/>
</dbReference>
<feature type="domain" description="Late blight resistance protein R1A-like N-terminal" evidence="14">
    <location>
        <begin position="116"/>
        <end position="367"/>
    </location>
</feature>
<evidence type="ECO:0000256" key="1">
    <source>
        <dbReference type="ARBA" id="ARBA00002074"/>
    </source>
</evidence>
<evidence type="ECO:0000256" key="11">
    <source>
        <dbReference type="ARBA" id="ARBA00022840"/>
    </source>
</evidence>
<evidence type="ECO:0000256" key="9">
    <source>
        <dbReference type="ARBA" id="ARBA00022741"/>
    </source>
</evidence>
<dbReference type="InterPro" id="IPR055414">
    <property type="entry name" value="LRR_R13L4/SHOC2-like"/>
</dbReference>
<dbReference type="Gene3D" id="3.80.10.10">
    <property type="entry name" value="Ribonuclease Inhibitor"/>
    <property type="match status" value="1"/>
</dbReference>
<dbReference type="FunFam" id="3.40.50.300:FF:001091">
    <property type="entry name" value="Probable disease resistance protein At1g61300"/>
    <property type="match status" value="1"/>
</dbReference>
<dbReference type="GO" id="GO:0043531">
    <property type="term" value="F:ADP binding"/>
    <property type="evidence" value="ECO:0007669"/>
    <property type="project" value="InterPro"/>
</dbReference>
<keyword evidence="8" id="KW-0677">Repeat</keyword>
<dbReference type="GO" id="GO:0009626">
    <property type="term" value="P:plant-type hypersensitive response"/>
    <property type="evidence" value="ECO:0007669"/>
    <property type="project" value="UniProtKB-KW"/>
</dbReference>
<evidence type="ECO:0000259" key="13">
    <source>
        <dbReference type="Pfam" id="PF00931"/>
    </source>
</evidence>
<dbReference type="GO" id="GO:0016020">
    <property type="term" value="C:membrane"/>
    <property type="evidence" value="ECO:0007669"/>
    <property type="project" value="UniProtKB-SubCell"/>
</dbReference>
<feature type="domain" description="Disease resistance protein winged helix" evidence="15">
    <location>
        <begin position="785"/>
        <end position="854"/>
    </location>
</feature>
<dbReference type="InterPro" id="IPR042197">
    <property type="entry name" value="Apaf_helical"/>
</dbReference>
<evidence type="ECO:0000256" key="8">
    <source>
        <dbReference type="ARBA" id="ARBA00022737"/>
    </source>
</evidence>
<dbReference type="Gene3D" id="1.20.5.4130">
    <property type="match status" value="1"/>
</dbReference>
<keyword evidence="5" id="KW-0963">Cytoplasm</keyword>
<evidence type="ECO:0000256" key="3">
    <source>
        <dbReference type="ARBA" id="ARBA00004496"/>
    </source>
</evidence>
<reference evidence="17" key="1">
    <citation type="journal article" date="2025" name="Foods">
        <title>Unveiling the Microbial Signatures of Arabica Coffee Cherries: Insights into Ripeness Specific Diversity, Functional Traits, and Implications for Quality and Safety.</title>
        <authorList>
            <consortium name="RefSeq"/>
            <person name="Tenea G.N."/>
            <person name="Cifuentes V."/>
            <person name="Reyes P."/>
            <person name="Cevallos-Vallejos M."/>
        </authorList>
    </citation>
    <scope>NUCLEOTIDE SEQUENCE [LARGE SCALE GENOMIC DNA]</scope>
</reference>
<feature type="domain" description="Disease resistance R13L4/SHOC-2-like LRR" evidence="16">
    <location>
        <begin position="926"/>
        <end position="1188"/>
    </location>
</feature>
<organism evidence="17 18">
    <name type="scientific">Coffea arabica</name>
    <name type="common">Arabian coffee</name>
    <dbReference type="NCBI Taxonomy" id="13443"/>
    <lineage>
        <taxon>Eukaryota</taxon>
        <taxon>Viridiplantae</taxon>
        <taxon>Streptophyta</taxon>
        <taxon>Embryophyta</taxon>
        <taxon>Tracheophyta</taxon>
        <taxon>Spermatophyta</taxon>
        <taxon>Magnoliopsida</taxon>
        <taxon>eudicotyledons</taxon>
        <taxon>Gunneridae</taxon>
        <taxon>Pentapetalae</taxon>
        <taxon>asterids</taxon>
        <taxon>lamiids</taxon>
        <taxon>Gentianales</taxon>
        <taxon>Rubiaceae</taxon>
        <taxon>Ixoroideae</taxon>
        <taxon>Gardenieae complex</taxon>
        <taxon>Bertiereae - Coffeeae clade</taxon>
        <taxon>Coffeeae</taxon>
        <taxon>Coffea</taxon>
    </lineage>
</organism>
<evidence type="ECO:0000313" key="17">
    <source>
        <dbReference type="Proteomes" id="UP001652660"/>
    </source>
</evidence>
<comment type="similarity">
    <text evidence="4">Belongs to the disease resistance NB-LRR family.</text>
</comment>
<dbReference type="PRINTS" id="PR00364">
    <property type="entry name" value="DISEASERSIST"/>
</dbReference>
<comment type="subcellular location">
    <subcellularLocation>
        <location evidence="3">Cytoplasm</location>
    </subcellularLocation>
    <subcellularLocation>
        <location evidence="2">Membrane</location>
        <topology evidence="2">Peripheral membrane protein</topology>
    </subcellularLocation>
</comment>
<dbReference type="CDD" id="cd14798">
    <property type="entry name" value="RX-CC_like"/>
    <property type="match status" value="1"/>
</dbReference>
<dbReference type="RefSeq" id="XP_027060909.1">
    <property type="nucleotide sequence ID" value="XM_027205108.2"/>
</dbReference>
<dbReference type="InterPro" id="IPR002182">
    <property type="entry name" value="NB-ARC"/>
</dbReference>
<dbReference type="GeneID" id="113687512"/>
<keyword evidence="7" id="KW-0381">Hypersensitive response</keyword>
<evidence type="ECO:0000256" key="12">
    <source>
        <dbReference type="ARBA" id="ARBA00023054"/>
    </source>
</evidence>
<dbReference type="InterPro" id="IPR038005">
    <property type="entry name" value="RX-like_CC"/>
</dbReference>
<evidence type="ECO:0000256" key="10">
    <source>
        <dbReference type="ARBA" id="ARBA00022821"/>
    </source>
</evidence>
<dbReference type="InterPro" id="IPR021929">
    <property type="entry name" value="R1A-like_N"/>
</dbReference>
<dbReference type="InterPro" id="IPR044974">
    <property type="entry name" value="Disease_R_plants"/>
</dbReference>
<dbReference type="PANTHER" id="PTHR23155">
    <property type="entry name" value="DISEASE RESISTANCE PROTEIN RP"/>
    <property type="match status" value="1"/>
</dbReference>
<comment type="function">
    <text evidence="1">Confers resistance to late blight (Phytophthora infestans) races carrying the avirulence gene Avr1. Resistance proteins guard the plant against pathogens that contain an appropriate avirulence protein via an indirect interaction with this avirulence protein. That triggers a defense system including the hypersensitive response, which restricts the pathogen growth.</text>
</comment>
<keyword evidence="11" id="KW-0067">ATP-binding</keyword>
<dbReference type="GO" id="GO:0051607">
    <property type="term" value="P:defense response to virus"/>
    <property type="evidence" value="ECO:0007669"/>
    <property type="project" value="UniProtKB-ARBA"/>
</dbReference>
<dbReference type="Pfam" id="PF23559">
    <property type="entry name" value="WHD_DRP"/>
    <property type="match status" value="1"/>
</dbReference>
<evidence type="ECO:0000256" key="6">
    <source>
        <dbReference type="ARBA" id="ARBA00022614"/>
    </source>
</evidence>
<sequence>MASSCVTCISAILDDLQLLEDLCPKTPDWENELCGLRRAKIFLGTFRPFLLSVRNWGDDDDANLGAWVARMKDYTSKLRQAIHEFYLTSVEDGYLTTFEEYITDDLGEEEYSLKLEFKDLDSSSRLSSKSPVKKNDLMDIMDSLLESLRYVCLIGFFEDLELWADLEEKLAFLKNFICFVTLHGIGDGQLGPLLTHTKSIAVNAARNYLLRGFRVFPLGENPVRDLLPKIIPVEPEVHRTCFQALIASKISRQPYEKKDEHIFKVFIDSLLIYLWEILKTGACVMMSLKDRLKMIYDGLRSLRMILKENPPDFDEKMRDLTGLLLCDAGLVMFSLSLNEIKDGSVKEMDLESFHDFLKRIKLIKAIVAEKYPETSPSSKFPRTNELGFIDFLLKYIGDLTNPDPHSVALSNYPIHAIHEELACLRSFLGRIVELRNEDQELQALWDRVVEVAYKAEFLIDSLLVGDILDSSSTSFDSVEEEIKIIKAAALNISDKKPLDLNVKEATKRPNNMPSQGSMPIINDMTVGLEDEAASIINRLTRGSSQLQIVPIVGMPGLGKTTLATKVYNNPLVTSHFYTCAWCTVSQVYHRKNLLLEILTCIHSKLPEKFSEMCEEDLAAEVRRGLLRTRYLIVLDDIWDAEAWKGLEASFPDNQNGSRVIVTSRKSDVATSRDKLDEGPHFLRPLTPDESWDLLNMKLFPGNDLPPPELCELQTKIVEMCQGLPLTIVIVAGILACEDQRGWKELVDGLSSRIVSSTEQCSAAIELSYKNLPENLKPCFLYFGAFPEDHEHTAEKLIWLWGAEGFTQKTQFKSAEDVANDFLMDLIQRSLVIVSKQRSIGGVKACRVHDLLHEFCVTKGKEENFLQLVRGYDEICNFRVPRNLRRLCINSKPEHFCKSRLFAPTIHSLIHSDGGKRHRYLGFEISPIFGIFKLVRVLELSNINLGTTFPRELELLVQLRYLAILGNMKSIPSSIANLLNLETFIVENDQNVLLLPATIWNLKKLRHLQIKNFMLPIHNLDTAAHLCDLNSISGVYFDSWETMRKVFIKIPNIHKLKCILADNEHNWFSADKILVLDFLSGLESLNLMFNPYGHLPNPCQFEFQFPLAIRKLALSNFRFPWSKISAIENLPNLEVLKLLRDAFDGVIWNMKKEGFPKVRFLEIFALNIVKWTADEDVDCFPSLQKLVLTSCSSLKEIPSCLGSSTLEIIEVSHCRFSASFIVPLQEEQMDSGNADLKILIS</sequence>
<feature type="domain" description="NB-ARC" evidence="13">
    <location>
        <begin position="529"/>
        <end position="702"/>
    </location>
</feature>
<evidence type="ECO:0000256" key="2">
    <source>
        <dbReference type="ARBA" id="ARBA00004170"/>
    </source>
</evidence>
<dbReference type="PANTHER" id="PTHR23155:SF1152">
    <property type="entry name" value="AAA+ ATPASE DOMAIN-CONTAINING PROTEIN"/>
    <property type="match status" value="1"/>
</dbReference>
<dbReference type="InterPro" id="IPR027417">
    <property type="entry name" value="P-loop_NTPase"/>
</dbReference>
<keyword evidence="10" id="KW-0611">Plant defense</keyword>
<evidence type="ECO:0000259" key="15">
    <source>
        <dbReference type="Pfam" id="PF23559"/>
    </source>
</evidence>
<protein>
    <submittedName>
        <fullName evidence="18">Late blight resistance protein homolog R1A-3</fullName>
    </submittedName>
</protein>
<evidence type="ECO:0000259" key="16">
    <source>
        <dbReference type="Pfam" id="PF23598"/>
    </source>
</evidence>
<evidence type="ECO:0000313" key="18">
    <source>
        <dbReference type="RefSeq" id="XP_027060909.1"/>
    </source>
</evidence>
<reference evidence="18" key="2">
    <citation type="submission" date="2025-08" db="UniProtKB">
        <authorList>
            <consortium name="RefSeq"/>
        </authorList>
    </citation>
    <scope>IDENTIFICATION</scope>
    <source>
        <tissue evidence="18">Leaves</tissue>
    </source>
</reference>
<dbReference type="InterPro" id="IPR032675">
    <property type="entry name" value="LRR_dom_sf"/>
</dbReference>
<evidence type="ECO:0000256" key="4">
    <source>
        <dbReference type="ARBA" id="ARBA00008894"/>
    </source>
</evidence>
<name>A0A6P6S536_COFAR</name>
<keyword evidence="17" id="KW-1185">Reference proteome</keyword>
<keyword evidence="6" id="KW-0433">Leucine-rich repeat</keyword>
<evidence type="ECO:0000256" key="7">
    <source>
        <dbReference type="ARBA" id="ARBA00022667"/>
    </source>
</evidence>
<dbReference type="InterPro" id="IPR058922">
    <property type="entry name" value="WHD_DRP"/>
</dbReference>
<dbReference type="GO" id="GO:0005524">
    <property type="term" value="F:ATP binding"/>
    <property type="evidence" value="ECO:0007669"/>
    <property type="project" value="UniProtKB-KW"/>
</dbReference>
<dbReference type="OrthoDB" id="1732559at2759"/>
<dbReference type="Proteomes" id="UP001652660">
    <property type="component" value="Chromosome 5e"/>
</dbReference>
<proteinExistence type="inferred from homology"/>
<dbReference type="Pfam" id="PF23598">
    <property type="entry name" value="LRR_14"/>
    <property type="match status" value="1"/>
</dbReference>